<gene>
    <name evidence="2" type="ORF">RSSM_03747</name>
</gene>
<dbReference type="Proteomes" id="UP000011885">
    <property type="component" value="Unassembled WGS sequence"/>
</dbReference>
<reference evidence="2 3" key="1">
    <citation type="journal article" date="2013" name="Mar. Genomics">
        <title>Expression of sulfatases in Rhodopirellula baltica and the diversity of sulfatases in the genus Rhodopirellula.</title>
        <authorList>
            <person name="Wegner C.E."/>
            <person name="Richter-Heitmann T."/>
            <person name="Klindworth A."/>
            <person name="Klockow C."/>
            <person name="Richter M."/>
            <person name="Achstetter T."/>
            <person name="Glockner F.O."/>
            <person name="Harder J."/>
        </authorList>
    </citation>
    <scope>NUCLEOTIDE SEQUENCE [LARGE SCALE GENOMIC DNA]</scope>
    <source>
        <strain evidence="2 3">SM41</strain>
    </source>
</reference>
<organism evidence="2 3">
    <name type="scientific">Rhodopirellula sallentina SM41</name>
    <dbReference type="NCBI Taxonomy" id="1263870"/>
    <lineage>
        <taxon>Bacteria</taxon>
        <taxon>Pseudomonadati</taxon>
        <taxon>Planctomycetota</taxon>
        <taxon>Planctomycetia</taxon>
        <taxon>Pirellulales</taxon>
        <taxon>Pirellulaceae</taxon>
        <taxon>Rhodopirellula</taxon>
    </lineage>
</organism>
<proteinExistence type="predicted"/>
<accession>M5UFP6</accession>
<evidence type="ECO:0000256" key="1">
    <source>
        <dbReference type="SAM" id="MobiDB-lite"/>
    </source>
</evidence>
<feature type="compositionally biased region" description="Polar residues" evidence="1">
    <location>
        <begin position="524"/>
        <end position="548"/>
    </location>
</feature>
<dbReference type="RefSeq" id="WP_008681382.1">
    <property type="nucleotide sequence ID" value="NZ_ANOH01000257.1"/>
</dbReference>
<dbReference type="OrthoDB" id="9853683at2"/>
<feature type="region of interest" description="Disordered" evidence="1">
    <location>
        <begin position="343"/>
        <end position="440"/>
    </location>
</feature>
<feature type="region of interest" description="Disordered" evidence="1">
    <location>
        <begin position="1"/>
        <end position="243"/>
    </location>
</feature>
<evidence type="ECO:0000313" key="2">
    <source>
        <dbReference type="EMBL" id="EMI54823.1"/>
    </source>
</evidence>
<feature type="compositionally biased region" description="Low complexity" evidence="1">
    <location>
        <begin position="74"/>
        <end position="89"/>
    </location>
</feature>
<sequence>MTLASETNRTTPDRTGAKKPRSSRSQLSDALPPTLLRLPDLDPVDVSQDDVDPHAIDPQEVATDAATAGDHPASDQAAPASASASQTTDEACHAKTDTAPASSVHTTGRPHDQSATETRPNAPAVAANANVDANANIAENVGTAHNAEPSPAETLTSFGMLPNTQASAESDQHGHLPPAPQSVDDGPSHLAHTSHPAHAATAQVPPTQTAATIPFATPPSQVEPTREENLRDDDPREGDSRESSLLEAMASRKALLVVLLLIAGLAIFMPRGSENDGVDSLVAESDVAPGEQAPVSSIASSDVSSDAISDAMIANDAWSSPQTATPASPPMATTHLTSPLASQMIQQPPSDPNNFSPNNGSNNGSLPPAHDPGYTSTASVSQSNVPPFPGHIDHASTGSPMPPHFDTASIGQPSEPAMGVDPVSQTPAHRSTNTPEFDPDRLDALSASLAAAANEEIRRMDAARVAAVTQPAPSAAQPTMSQPGGSPAVASEPVVAPKPELQQSRTPQAITDWKQYLPPIGSASFDQPTPATPVSDTNASTGARTTNLPDEPDFGFALPGGTAADGSAGTNNRSTSTGNTTSPTAPEARVAMPAGGYSGFGGLR</sequence>
<name>M5UFP6_9BACT</name>
<feature type="compositionally biased region" description="Polar residues" evidence="1">
    <location>
        <begin position="374"/>
        <end position="385"/>
    </location>
</feature>
<comment type="caution">
    <text evidence="2">The sequence shown here is derived from an EMBL/GenBank/DDBJ whole genome shotgun (WGS) entry which is preliminary data.</text>
</comment>
<feature type="compositionally biased region" description="Low complexity" evidence="1">
    <location>
        <begin position="566"/>
        <end position="586"/>
    </location>
</feature>
<dbReference type="AlphaFoldDB" id="M5UFP6"/>
<feature type="compositionally biased region" description="Low complexity" evidence="1">
    <location>
        <begin position="352"/>
        <end position="368"/>
    </location>
</feature>
<feature type="region of interest" description="Disordered" evidence="1">
    <location>
        <begin position="464"/>
        <end position="604"/>
    </location>
</feature>
<feature type="compositionally biased region" description="Polar residues" evidence="1">
    <location>
        <begin position="153"/>
        <end position="169"/>
    </location>
</feature>
<keyword evidence="3" id="KW-1185">Reference proteome</keyword>
<feature type="compositionally biased region" description="Polar residues" evidence="1">
    <location>
        <begin position="1"/>
        <end position="10"/>
    </location>
</feature>
<feature type="compositionally biased region" description="Basic and acidic residues" evidence="1">
    <location>
        <begin position="224"/>
        <end position="243"/>
    </location>
</feature>
<dbReference type="EMBL" id="ANOH01000257">
    <property type="protein sequence ID" value="EMI54823.1"/>
    <property type="molecule type" value="Genomic_DNA"/>
</dbReference>
<protein>
    <submittedName>
        <fullName evidence="2">Uncharacterized protein</fullName>
    </submittedName>
</protein>
<feature type="compositionally biased region" description="Polar residues" evidence="1">
    <location>
        <begin position="423"/>
        <end position="435"/>
    </location>
</feature>
<feature type="compositionally biased region" description="Low complexity" evidence="1">
    <location>
        <begin position="188"/>
        <end position="214"/>
    </location>
</feature>
<evidence type="ECO:0000313" key="3">
    <source>
        <dbReference type="Proteomes" id="UP000011885"/>
    </source>
</evidence>
<feature type="compositionally biased region" description="Low complexity" evidence="1">
    <location>
        <begin position="121"/>
        <end position="141"/>
    </location>
</feature>
<dbReference type="PATRIC" id="fig|1263870.3.peg.3979"/>
<feature type="compositionally biased region" description="Low complexity" evidence="1">
    <location>
        <begin position="29"/>
        <end position="38"/>
    </location>
</feature>